<sequence>MERLCLDCGSLIKGRADKKYCDDSCRSNYNNRLNIEDNLVIKRVNNILKKNRAILAALNPNGKTKVISKKLVSAGFNFEFYTSRYETQNGNTYIFCYEYGYLMLNDDSYLLVKREESLG</sequence>
<gene>
    <name evidence="1" type="ORF">SAMN05421827_10652</name>
</gene>
<accession>A0A1G7TUX4</accession>
<dbReference type="Proteomes" id="UP000199643">
    <property type="component" value="Unassembled WGS sequence"/>
</dbReference>
<dbReference type="RefSeq" id="WP_090499089.1">
    <property type="nucleotide sequence ID" value="NZ_FNCH01000006.1"/>
</dbReference>
<dbReference type="OrthoDB" id="5187906at2"/>
<evidence type="ECO:0000313" key="2">
    <source>
        <dbReference type="Proteomes" id="UP000199643"/>
    </source>
</evidence>
<evidence type="ECO:0000313" key="1">
    <source>
        <dbReference type="EMBL" id="SDG39127.1"/>
    </source>
</evidence>
<dbReference type="AlphaFoldDB" id="A0A1G7TUX4"/>
<organism evidence="1 2">
    <name type="scientific">Pedobacter terrae</name>
    <dbReference type="NCBI Taxonomy" id="405671"/>
    <lineage>
        <taxon>Bacteria</taxon>
        <taxon>Pseudomonadati</taxon>
        <taxon>Bacteroidota</taxon>
        <taxon>Sphingobacteriia</taxon>
        <taxon>Sphingobacteriales</taxon>
        <taxon>Sphingobacteriaceae</taxon>
        <taxon>Pedobacter</taxon>
    </lineage>
</organism>
<protein>
    <recommendedName>
        <fullName evidence="3">DUF2116 family Zn-ribbon domain-containing protein</fullName>
    </recommendedName>
</protein>
<name>A0A1G7TUX4_9SPHI</name>
<evidence type="ECO:0008006" key="3">
    <source>
        <dbReference type="Google" id="ProtNLM"/>
    </source>
</evidence>
<dbReference type="EMBL" id="FNCH01000006">
    <property type="protein sequence ID" value="SDG39127.1"/>
    <property type="molecule type" value="Genomic_DNA"/>
</dbReference>
<dbReference type="STRING" id="405671.SAMN05421827_10652"/>
<keyword evidence="2" id="KW-1185">Reference proteome</keyword>
<reference evidence="2" key="1">
    <citation type="submission" date="2016-10" db="EMBL/GenBank/DDBJ databases">
        <authorList>
            <person name="Varghese N."/>
            <person name="Submissions S."/>
        </authorList>
    </citation>
    <scope>NUCLEOTIDE SEQUENCE [LARGE SCALE GENOMIC DNA]</scope>
    <source>
        <strain evidence="2">DSM 17933</strain>
    </source>
</reference>
<proteinExistence type="predicted"/>